<dbReference type="STRING" id="6412.T1EF60"/>
<protein>
    <recommendedName>
        <fullName evidence="15">Calnexin</fullName>
    </recommendedName>
</protein>
<evidence type="ECO:0000256" key="10">
    <source>
        <dbReference type="RuleBase" id="RU362126"/>
    </source>
</evidence>
<dbReference type="HOGENOM" id="CLU_018224_2_2_1"/>
<dbReference type="AlphaFoldDB" id="T1EF60"/>
<dbReference type="OrthoDB" id="1938156at2759"/>
<keyword evidence="10" id="KW-0732">Signal</keyword>
<dbReference type="RefSeq" id="XP_009014900.1">
    <property type="nucleotide sequence ID" value="XM_009016652.1"/>
</dbReference>
<evidence type="ECO:0008006" key="15">
    <source>
        <dbReference type="Google" id="ProtNLM"/>
    </source>
</evidence>
<dbReference type="Gene3D" id="2.60.120.200">
    <property type="match status" value="1"/>
</dbReference>
<feature type="chain" id="PRO_5010897009" description="Calnexin" evidence="10">
    <location>
        <begin position="23"/>
        <end position="556"/>
    </location>
</feature>
<keyword evidence="3 10" id="KW-0812">Transmembrane</keyword>
<dbReference type="PANTHER" id="PTHR11073">
    <property type="entry name" value="CALRETICULIN AND CALNEXIN"/>
    <property type="match status" value="1"/>
</dbReference>
<feature type="disulfide bond" evidence="9">
    <location>
        <begin position="138"/>
        <end position="172"/>
    </location>
</feature>
<dbReference type="EMBL" id="KB096275">
    <property type="protein sequence ID" value="ESO06804.1"/>
    <property type="molecule type" value="Genomic_DNA"/>
</dbReference>
<dbReference type="InParanoid" id="T1EF60"/>
<keyword evidence="14" id="KW-1185">Reference proteome</keyword>
<dbReference type="EnsemblMetazoa" id="HelroT110878">
    <property type="protein sequence ID" value="HelroP110878"/>
    <property type="gene ID" value="HelroG110878"/>
</dbReference>
<feature type="signal peptide" evidence="10">
    <location>
        <begin position="1"/>
        <end position="22"/>
    </location>
</feature>
<evidence type="ECO:0000256" key="5">
    <source>
        <dbReference type="ARBA" id="ARBA00022989"/>
    </source>
</evidence>
<sequence length="556" mass="63312">MKFCNNFLLILKLQTFFSLVSSHDDDFGGEVYVPPYTPPIPPPNSYFVETFQSEEEFNKNWIKSSAKKEHTDDEISLYDGEWKLEEPVDAVIKKDVGLVLKSKAKHHAISSKLRQPFIFDGQTFVVQFEAKFQRGLDCGGAYIKLLNHSDDLNLEDFTDRTPYVIMFGPDKCGNDVKLHFIFRHKNPLTGKYEEKHGPKAPAVSLYEAYRDKLTHLYTLVIHSNNSFYTMIDDVVVTSGSLLHDVNPPVNPSEEIVDVNDVKPQDWDDRLKVPDANAVKPESWDETAPEMIPDPNAKLPDGWLVEEEEWIPDDRAIKPKDWDDELDGTWEPPLILNPVCETALGCGPWTPPLINNPKFKGPWSAPLINNPNYQGPWLPRKILNPKYFYDPLPYNMSSIGAVGLELWSMQPDILFDNFIIASSVRDVRAWSLQTWKHKHDLEFSKVKKDKLSVVEAIITAANESPWLWVVIIFVIAFITLIFIIFCCQPPQRADSDVIKKNKRKMNDLKRSSPSSSSSAHSNVTSSSKFSRDNLLSGDGQVWMRTAAASASTFHQRK</sequence>
<comment type="similarity">
    <text evidence="2 10">Belongs to the calreticulin family.</text>
</comment>
<dbReference type="GeneID" id="20195212"/>
<proteinExistence type="inferred from homology"/>
<dbReference type="FunFam" id="2.60.120.200:FF:000011">
    <property type="entry name" value="Probable calnexin"/>
    <property type="match status" value="1"/>
</dbReference>
<evidence type="ECO:0000256" key="7">
    <source>
        <dbReference type="ARBA" id="ARBA00023186"/>
    </source>
</evidence>
<comment type="subcellular location">
    <subcellularLocation>
        <location evidence="1">Endoplasmic reticulum membrane</location>
        <topology evidence="1">Single-pass type I membrane protein</topology>
    </subcellularLocation>
</comment>
<organism evidence="13 14">
    <name type="scientific">Helobdella robusta</name>
    <name type="common">Californian leech</name>
    <dbReference type="NCBI Taxonomy" id="6412"/>
    <lineage>
        <taxon>Eukaryota</taxon>
        <taxon>Metazoa</taxon>
        <taxon>Spiralia</taxon>
        <taxon>Lophotrochozoa</taxon>
        <taxon>Annelida</taxon>
        <taxon>Clitellata</taxon>
        <taxon>Hirudinea</taxon>
        <taxon>Rhynchobdellida</taxon>
        <taxon>Glossiphoniidae</taxon>
        <taxon>Helobdella</taxon>
    </lineage>
</organism>
<dbReference type="eggNOG" id="KOG0675">
    <property type="taxonomic scope" value="Eukaryota"/>
</dbReference>
<evidence type="ECO:0000313" key="13">
    <source>
        <dbReference type="EnsemblMetazoa" id="HelroP110878"/>
    </source>
</evidence>
<reference evidence="13" key="3">
    <citation type="submission" date="2015-06" db="UniProtKB">
        <authorList>
            <consortium name="EnsemblMetazoa"/>
        </authorList>
    </citation>
    <scope>IDENTIFICATION</scope>
</reference>
<evidence type="ECO:0000313" key="12">
    <source>
        <dbReference type="EMBL" id="ESO06804.1"/>
    </source>
</evidence>
<keyword evidence="9" id="KW-1015">Disulfide bond</keyword>
<name>T1EF60_HELRO</name>
<dbReference type="Gene3D" id="2.10.250.10">
    <property type="entry name" value="Calreticulin/calnexin, P domain"/>
    <property type="match status" value="1"/>
</dbReference>
<dbReference type="InterPro" id="IPR001580">
    <property type="entry name" value="Calret/calnex"/>
</dbReference>
<feature type="transmembrane region" description="Helical" evidence="10">
    <location>
        <begin position="465"/>
        <end position="486"/>
    </location>
</feature>
<evidence type="ECO:0000256" key="9">
    <source>
        <dbReference type="PIRSR" id="PIRSR601580-3"/>
    </source>
</evidence>
<dbReference type="GO" id="GO:0005789">
    <property type="term" value="C:endoplasmic reticulum membrane"/>
    <property type="evidence" value="ECO:0000318"/>
    <property type="project" value="GO_Central"/>
</dbReference>
<dbReference type="PRINTS" id="PR00626">
    <property type="entry name" value="CALRETICULIN"/>
</dbReference>
<dbReference type="PANTHER" id="PTHR11073:SF1">
    <property type="entry name" value="CALNEXIN 14D-RELATED"/>
    <property type="match status" value="1"/>
</dbReference>
<dbReference type="OMA" id="DKITHLY"/>
<dbReference type="SUPFAM" id="SSF49899">
    <property type="entry name" value="Concanavalin A-like lectins/glucanases"/>
    <property type="match status" value="1"/>
</dbReference>
<evidence type="ECO:0000256" key="2">
    <source>
        <dbReference type="ARBA" id="ARBA00010983"/>
    </source>
</evidence>
<evidence type="ECO:0000256" key="8">
    <source>
        <dbReference type="ARBA" id="ARBA00053392"/>
    </source>
</evidence>
<feature type="region of interest" description="Disordered" evidence="11">
    <location>
        <begin position="503"/>
        <end position="532"/>
    </location>
</feature>
<keyword evidence="5 10" id="KW-1133">Transmembrane helix</keyword>
<keyword evidence="4 10" id="KW-0256">Endoplasmic reticulum</keyword>
<dbReference type="GO" id="GO:0051082">
    <property type="term" value="F:unfolded protein binding"/>
    <property type="evidence" value="ECO:0007669"/>
    <property type="project" value="InterPro"/>
</dbReference>
<dbReference type="PROSITE" id="PS00804">
    <property type="entry name" value="CALRETICULIN_2"/>
    <property type="match status" value="1"/>
</dbReference>
<dbReference type="SUPFAM" id="SSF63887">
    <property type="entry name" value="P-domain of calnexin/calreticulin"/>
    <property type="match status" value="1"/>
</dbReference>
<evidence type="ECO:0000256" key="4">
    <source>
        <dbReference type="ARBA" id="ARBA00022824"/>
    </source>
</evidence>
<dbReference type="CTD" id="20195212"/>
<evidence type="ECO:0000256" key="3">
    <source>
        <dbReference type="ARBA" id="ARBA00022692"/>
    </source>
</evidence>
<evidence type="ECO:0000256" key="11">
    <source>
        <dbReference type="SAM" id="MobiDB-lite"/>
    </source>
</evidence>
<reference evidence="14" key="1">
    <citation type="submission" date="2012-12" db="EMBL/GenBank/DDBJ databases">
        <authorList>
            <person name="Hellsten U."/>
            <person name="Grimwood J."/>
            <person name="Chapman J.A."/>
            <person name="Shapiro H."/>
            <person name="Aerts A."/>
            <person name="Otillar R.P."/>
            <person name="Terry A.Y."/>
            <person name="Boore J.L."/>
            <person name="Simakov O."/>
            <person name="Marletaz F."/>
            <person name="Cho S.-J."/>
            <person name="Edsinger-Gonzales E."/>
            <person name="Havlak P."/>
            <person name="Kuo D.-H."/>
            <person name="Larsson T."/>
            <person name="Lv J."/>
            <person name="Arendt D."/>
            <person name="Savage R."/>
            <person name="Osoegawa K."/>
            <person name="de Jong P."/>
            <person name="Lindberg D.R."/>
            <person name="Seaver E.C."/>
            <person name="Weisblat D.A."/>
            <person name="Putnam N.H."/>
            <person name="Grigoriev I.V."/>
            <person name="Rokhsar D.S."/>
        </authorList>
    </citation>
    <scope>NUCLEOTIDE SEQUENCE</scope>
</reference>
<keyword evidence="6 10" id="KW-0472">Membrane</keyword>
<dbReference type="InterPro" id="IPR009033">
    <property type="entry name" value="Calreticulin/calnexin_P_dom_sf"/>
</dbReference>
<keyword evidence="7 10" id="KW-0143">Chaperone</keyword>
<dbReference type="InterPro" id="IPR013320">
    <property type="entry name" value="ConA-like_dom_sf"/>
</dbReference>
<dbReference type="FunFam" id="2.10.250.10:FF:000001">
    <property type="entry name" value="Calnexin homolog"/>
    <property type="match status" value="1"/>
</dbReference>
<evidence type="ECO:0000256" key="1">
    <source>
        <dbReference type="ARBA" id="ARBA00004115"/>
    </source>
</evidence>
<dbReference type="EMBL" id="AMQM01003688">
    <property type="status" value="NOT_ANNOTATED_CDS"/>
    <property type="molecule type" value="Genomic_DNA"/>
</dbReference>
<dbReference type="GO" id="GO:0036503">
    <property type="term" value="P:ERAD pathway"/>
    <property type="evidence" value="ECO:0000318"/>
    <property type="project" value="GO_Central"/>
</dbReference>
<reference evidence="12 14" key="2">
    <citation type="journal article" date="2013" name="Nature">
        <title>Insights into bilaterian evolution from three spiralian genomes.</title>
        <authorList>
            <person name="Simakov O."/>
            <person name="Marletaz F."/>
            <person name="Cho S.J."/>
            <person name="Edsinger-Gonzales E."/>
            <person name="Havlak P."/>
            <person name="Hellsten U."/>
            <person name="Kuo D.H."/>
            <person name="Larsson T."/>
            <person name="Lv J."/>
            <person name="Arendt D."/>
            <person name="Savage R."/>
            <person name="Osoegawa K."/>
            <person name="de Jong P."/>
            <person name="Grimwood J."/>
            <person name="Chapman J.A."/>
            <person name="Shapiro H."/>
            <person name="Aerts A."/>
            <person name="Otillar R.P."/>
            <person name="Terry A.Y."/>
            <person name="Boore J.L."/>
            <person name="Grigoriev I.V."/>
            <person name="Lindberg D.R."/>
            <person name="Seaver E.C."/>
            <person name="Weisblat D.A."/>
            <person name="Putnam N.H."/>
            <person name="Rokhsar D.S."/>
        </authorList>
    </citation>
    <scope>NUCLEOTIDE SEQUENCE</scope>
</reference>
<dbReference type="InterPro" id="IPR018124">
    <property type="entry name" value="Calret/calnex_CS"/>
</dbReference>
<comment type="function">
    <text evidence="8">Calcium-binding protein that interacts with newly synthesized monoglucosylated glycoproteins in the endoplasmic reticulum. It may act in assisting protein assembly and/or in the retention within the ER of unassembled protein subunits. It seems to play a major role in the quality control apparatus of the ER by the retention of incorrectly folded proteins. Required for embryogenesis and larval development under heat and ER stress conditions. May be important for germ cell development. Involved in neuronal necrotic cell death.</text>
</comment>
<evidence type="ECO:0000256" key="6">
    <source>
        <dbReference type="ARBA" id="ARBA00023136"/>
    </source>
</evidence>
<accession>T1EF60</accession>
<dbReference type="GO" id="GO:0006457">
    <property type="term" value="P:protein folding"/>
    <property type="evidence" value="ECO:0000318"/>
    <property type="project" value="GO_Central"/>
</dbReference>
<dbReference type="Proteomes" id="UP000015101">
    <property type="component" value="Unassembled WGS sequence"/>
</dbReference>
<dbReference type="Pfam" id="PF00262">
    <property type="entry name" value="Calreticulin"/>
    <property type="match status" value="1"/>
</dbReference>
<evidence type="ECO:0000313" key="14">
    <source>
        <dbReference type="Proteomes" id="UP000015101"/>
    </source>
</evidence>
<dbReference type="GO" id="GO:0005509">
    <property type="term" value="F:calcium ion binding"/>
    <property type="evidence" value="ECO:0000318"/>
    <property type="project" value="GO_Central"/>
</dbReference>
<dbReference type="KEGG" id="hro:HELRODRAFT_110878"/>
<feature type="compositionally biased region" description="Low complexity" evidence="11">
    <location>
        <begin position="510"/>
        <end position="526"/>
    </location>
</feature>
<gene>
    <name evidence="13" type="primary">20195212</name>
    <name evidence="12" type="ORF">HELRODRAFT_110878</name>
</gene>